<sequence length="68" mass="7570">MILTNSSTPKDYAAAAEILDARVRDLQQLKRFAPLSQLVALDRQLQEARKNAAIVRQAAQTCPQCVIF</sequence>
<dbReference type="RefSeq" id="WP_238752462.1">
    <property type="nucleotide sequence ID" value="NZ_CAKLPZ010000007.1"/>
</dbReference>
<accession>A0ABN8F6S1</accession>
<comment type="caution">
    <text evidence="1">The sequence shown here is derived from an EMBL/GenBank/DDBJ whole genome shotgun (WGS) entry which is preliminary data.</text>
</comment>
<name>A0ABN8F6S1_9BACT</name>
<evidence type="ECO:0000313" key="2">
    <source>
        <dbReference type="Proteomes" id="UP000837803"/>
    </source>
</evidence>
<proteinExistence type="predicted"/>
<organism evidence="1 2">
    <name type="scientific">Neolewinella maritima</name>
    <dbReference type="NCBI Taxonomy" id="1383882"/>
    <lineage>
        <taxon>Bacteria</taxon>
        <taxon>Pseudomonadati</taxon>
        <taxon>Bacteroidota</taxon>
        <taxon>Saprospiria</taxon>
        <taxon>Saprospirales</taxon>
        <taxon>Lewinellaceae</taxon>
        <taxon>Neolewinella</taxon>
    </lineage>
</organism>
<reference evidence="1" key="1">
    <citation type="submission" date="2021-12" db="EMBL/GenBank/DDBJ databases">
        <authorList>
            <person name="Rodrigo-Torres L."/>
            <person name="Arahal R. D."/>
            <person name="Lucena T."/>
        </authorList>
    </citation>
    <scope>NUCLEOTIDE SEQUENCE</scope>
    <source>
        <strain evidence="1">CECT 8419</strain>
    </source>
</reference>
<gene>
    <name evidence="1" type="ORF">LEM8419_03506</name>
</gene>
<protein>
    <submittedName>
        <fullName evidence="1">Uncharacterized protein</fullName>
    </submittedName>
</protein>
<dbReference type="EMBL" id="CAKLPZ010000007">
    <property type="protein sequence ID" value="CAH1002634.1"/>
    <property type="molecule type" value="Genomic_DNA"/>
</dbReference>
<dbReference type="Proteomes" id="UP000837803">
    <property type="component" value="Unassembled WGS sequence"/>
</dbReference>
<evidence type="ECO:0000313" key="1">
    <source>
        <dbReference type="EMBL" id="CAH1002634.1"/>
    </source>
</evidence>
<keyword evidence="2" id="KW-1185">Reference proteome</keyword>